<dbReference type="GO" id="GO:0009252">
    <property type="term" value="P:peptidoglycan biosynthetic process"/>
    <property type="evidence" value="ECO:0007669"/>
    <property type="project" value="UniProtKB-UniRule"/>
</dbReference>
<evidence type="ECO:0000256" key="2">
    <source>
        <dbReference type="ARBA" id="ARBA00004496"/>
    </source>
</evidence>
<comment type="caution">
    <text evidence="21">The sequence shown here is derived from an EMBL/GenBank/DDBJ whole genome shotgun (WGS) entry which is preliminary data.</text>
</comment>
<dbReference type="SUPFAM" id="SSF51984">
    <property type="entry name" value="MurCD N-terminal domain"/>
    <property type="match status" value="1"/>
</dbReference>
<dbReference type="InterPro" id="IPR005762">
    <property type="entry name" value="MurD"/>
</dbReference>
<evidence type="ECO:0000259" key="19">
    <source>
        <dbReference type="Pfam" id="PF02875"/>
    </source>
</evidence>
<keyword evidence="11 17" id="KW-0133">Cell shape</keyword>
<dbReference type="GO" id="GO:0051301">
    <property type="term" value="P:cell division"/>
    <property type="evidence" value="ECO:0007669"/>
    <property type="project" value="UniProtKB-KW"/>
</dbReference>
<dbReference type="RefSeq" id="WP_106999726.1">
    <property type="nucleotide sequence ID" value="NZ_DBFBUD010000241.1"/>
</dbReference>
<evidence type="ECO:0000256" key="11">
    <source>
        <dbReference type="ARBA" id="ARBA00022960"/>
    </source>
</evidence>
<evidence type="ECO:0000313" key="22">
    <source>
        <dbReference type="Proteomes" id="UP000241048"/>
    </source>
</evidence>
<dbReference type="AlphaFoldDB" id="A0A2T3FT50"/>
<dbReference type="UniPathway" id="UPA00219"/>
<evidence type="ECO:0000256" key="16">
    <source>
        <dbReference type="ARBA" id="ARBA00047632"/>
    </source>
</evidence>
<dbReference type="Gene3D" id="3.40.50.720">
    <property type="entry name" value="NAD(P)-binding Rossmann-like Domain"/>
    <property type="match status" value="1"/>
</dbReference>
<accession>A0A2T3FT50</accession>
<dbReference type="EMBL" id="PYLO01000001">
    <property type="protein sequence ID" value="PST38455.1"/>
    <property type="molecule type" value="Genomic_DNA"/>
</dbReference>
<dbReference type="Gene3D" id="3.40.1190.10">
    <property type="entry name" value="Mur-like, catalytic domain"/>
    <property type="match status" value="1"/>
</dbReference>
<dbReference type="GO" id="GO:0008360">
    <property type="term" value="P:regulation of cell shape"/>
    <property type="evidence" value="ECO:0007669"/>
    <property type="project" value="UniProtKB-KW"/>
</dbReference>
<dbReference type="InterPro" id="IPR004101">
    <property type="entry name" value="Mur_ligase_C"/>
</dbReference>
<keyword evidence="17 18" id="KW-0132">Cell division</keyword>
<reference evidence="21 22" key="1">
    <citation type="submission" date="2018-03" db="EMBL/GenBank/DDBJ databases">
        <title>Lachnoclostridium SNUG30386 gen.nov., sp.nov., isolated from human faeces.</title>
        <authorList>
            <person name="Seo B."/>
            <person name="Jeon K."/>
            <person name="Ko G."/>
        </authorList>
    </citation>
    <scope>NUCLEOTIDE SEQUENCE [LARGE SCALE GENOMIC DNA]</scope>
    <source>
        <strain evidence="21 22">SNUG30386</strain>
    </source>
</reference>
<comment type="subcellular location">
    <subcellularLocation>
        <location evidence="2 17 18">Cytoplasm</location>
    </subcellularLocation>
</comment>
<comment type="catalytic activity">
    <reaction evidence="16 17 18">
        <text>UDP-N-acetyl-alpha-D-muramoyl-L-alanine + D-glutamate + ATP = UDP-N-acetyl-alpha-D-muramoyl-L-alanyl-D-glutamate + ADP + phosphate + H(+)</text>
        <dbReference type="Rhea" id="RHEA:16429"/>
        <dbReference type="ChEBI" id="CHEBI:15378"/>
        <dbReference type="ChEBI" id="CHEBI:29986"/>
        <dbReference type="ChEBI" id="CHEBI:30616"/>
        <dbReference type="ChEBI" id="CHEBI:43474"/>
        <dbReference type="ChEBI" id="CHEBI:83898"/>
        <dbReference type="ChEBI" id="CHEBI:83900"/>
        <dbReference type="ChEBI" id="CHEBI:456216"/>
        <dbReference type="EC" id="6.3.2.9"/>
    </reaction>
</comment>
<dbReference type="Pfam" id="PF02875">
    <property type="entry name" value="Mur_ligase_C"/>
    <property type="match status" value="1"/>
</dbReference>
<organism evidence="21 22">
    <name type="scientific">Clostridium fessum</name>
    <dbReference type="NCBI Taxonomy" id="2126740"/>
    <lineage>
        <taxon>Bacteria</taxon>
        <taxon>Bacillati</taxon>
        <taxon>Bacillota</taxon>
        <taxon>Clostridia</taxon>
        <taxon>Eubacteriales</taxon>
        <taxon>Clostridiaceae</taxon>
        <taxon>Clostridium</taxon>
    </lineage>
</organism>
<evidence type="ECO:0000256" key="18">
    <source>
        <dbReference type="RuleBase" id="RU003664"/>
    </source>
</evidence>
<evidence type="ECO:0000256" key="4">
    <source>
        <dbReference type="ARBA" id="ARBA00010416"/>
    </source>
</evidence>
<dbReference type="GO" id="GO:0005737">
    <property type="term" value="C:cytoplasm"/>
    <property type="evidence" value="ECO:0007669"/>
    <property type="project" value="UniProtKB-SubCell"/>
</dbReference>
<comment type="function">
    <text evidence="1 17 18">Cell wall formation. Catalyzes the addition of glutamate to the nucleotide precursor UDP-N-acetylmuramoyl-L-alanine (UMA).</text>
</comment>
<comment type="similarity">
    <text evidence="4 17">Belongs to the MurCDEF family.</text>
</comment>
<keyword evidence="12 17" id="KW-0573">Peptidoglycan synthesis</keyword>
<keyword evidence="22" id="KW-1185">Reference proteome</keyword>
<comment type="pathway">
    <text evidence="3 17 18">Cell wall biogenesis; peptidoglycan biosynthesis.</text>
</comment>
<evidence type="ECO:0000256" key="9">
    <source>
        <dbReference type="ARBA" id="ARBA00022741"/>
    </source>
</evidence>
<evidence type="ECO:0000256" key="6">
    <source>
        <dbReference type="ARBA" id="ARBA00015655"/>
    </source>
</evidence>
<gene>
    <name evidence="17 21" type="primary">murD</name>
    <name evidence="21" type="ORF">C7U56_00380</name>
</gene>
<dbReference type="Pfam" id="PF21799">
    <property type="entry name" value="MurD-like_N"/>
    <property type="match status" value="1"/>
</dbReference>
<dbReference type="EC" id="6.3.2.9" evidence="5 17"/>
<keyword evidence="13 17" id="KW-0961">Cell wall biogenesis/degradation</keyword>
<evidence type="ECO:0000256" key="12">
    <source>
        <dbReference type="ARBA" id="ARBA00022984"/>
    </source>
</evidence>
<dbReference type="GO" id="GO:0071555">
    <property type="term" value="P:cell wall organization"/>
    <property type="evidence" value="ECO:0007669"/>
    <property type="project" value="UniProtKB-KW"/>
</dbReference>
<keyword evidence="7 17" id="KW-0963">Cytoplasm</keyword>
<dbReference type="PANTHER" id="PTHR43692">
    <property type="entry name" value="UDP-N-ACETYLMURAMOYLALANINE--D-GLUTAMATE LIGASE"/>
    <property type="match status" value="1"/>
</dbReference>
<dbReference type="Proteomes" id="UP000241048">
    <property type="component" value="Unassembled WGS sequence"/>
</dbReference>
<proteinExistence type="inferred from homology"/>
<evidence type="ECO:0000256" key="1">
    <source>
        <dbReference type="ARBA" id="ARBA00002734"/>
    </source>
</evidence>
<evidence type="ECO:0000256" key="3">
    <source>
        <dbReference type="ARBA" id="ARBA00004752"/>
    </source>
</evidence>
<feature type="domain" description="Mur ligase central" evidence="20">
    <location>
        <begin position="111"/>
        <end position="289"/>
    </location>
</feature>
<evidence type="ECO:0000256" key="14">
    <source>
        <dbReference type="ARBA" id="ARBA00030398"/>
    </source>
</evidence>
<evidence type="ECO:0000256" key="15">
    <source>
        <dbReference type="ARBA" id="ARBA00032324"/>
    </source>
</evidence>
<dbReference type="HAMAP" id="MF_00639">
    <property type="entry name" value="MurD"/>
    <property type="match status" value="1"/>
</dbReference>
<evidence type="ECO:0000313" key="21">
    <source>
        <dbReference type="EMBL" id="PST38455.1"/>
    </source>
</evidence>
<dbReference type="Gene3D" id="3.90.190.20">
    <property type="entry name" value="Mur ligase, C-terminal domain"/>
    <property type="match status" value="1"/>
</dbReference>
<dbReference type="PANTHER" id="PTHR43692:SF1">
    <property type="entry name" value="UDP-N-ACETYLMURAMOYLALANINE--D-GLUTAMATE LIGASE"/>
    <property type="match status" value="1"/>
</dbReference>
<dbReference type="GO" id="GO:0008764">
    <property type="term" value="F:UDP-N-acetylmuramoylalanine-D-glutamate ligase activity"/>
    <property type="evidence" value="ECO:0007669"/>
    <property type="project" value="UniProtKB-UniRule"/>
</dbReference>
<evidence type="ECO:0000256" key="8">
    <source>
        <dbReference type="ARBA" id="ARBA00022598"/>
    </source>
</evidence>
<protein>
    <recommendedName>
        <fullName evidence="6 17">UDP-N-acetylmuramoylalanine--D-glutamate ligase</fullName>
        <ecNumber evidence="5 17">6.3.2.9</ecNumber>
    </recommendedName>
    <alternativeName>
        <fullName evidence="15 17">D-glutamic acid-adding enzyme</fullName>
    </alternativeName>
    <alternativeName>
        <fullName evidence="14 17">UDP-N-acetylmuramoyl-L-alanyl-D-glutamate synthetase</fullName>
    </alternativeName>
</protein>
<dbReference type="InterPro" id="IPR036615">
    <property type="entry name" value="Mur_ligase_C_dom_sf"/>
</dbReference>
<evidence type="ECO:0000256" key="17">
    <source>
        <dbReference type="HAMAP-Rule" id="MF_00639"/>
    </source>
</evidence>
<dbReference type="InterPro" id="IPR013221">
    <property type="entry name" value="Mur_ligase_cen"/>
</dbReference>
<evidence type="ECO:0000256" key="13">
    <source>
        <dbReference type="ARBA" id="ARBA00023316"/>
    </source>
</evidence>
<dbReference type="SUPFAM" id="SSF53623">
    <property type="entry name" value="MurD-like peptide ligases, catalytic domain"/>
    <property type="match status" value="1"/>
</dbReference>
<evidence type="ECO:0000256" key="7">
    <source>
        <dbReference type="ARBA" id="ARBA00022490"/>
    </source>
</evidence>
<keyword evidence="17 18" id="KW-0131">Cell cycle</keyword>
<dbReference type="SUPFAM" id="SSF53244">
    <property type="entry name" value="MurD-like peptide ligases, peptide-binding domain"/>
    <property type="match status" value="1"/>
</dbReference>
<evidence type="ECO:0000256" key="5">
    <source>
        <dbReference type="ARBA" id="ARBA00012212"/>
    </source>
</evidence>
<feature type="binding site" evidence="17">
    <location>
        <begin position="113"/>
        <end position="119"/>
    </location>
    <ligand>
        <name>ATP</name>
        <dbReference type="ChEBI" id="CHEBI:30616"/>
    </ligand>
</feature>
<dbReference type="Pfam" id="PF08245">
    <property type="entry name" value="Mur_ligase_M"/>
    <property type="match status" value="1"/>
</dbReference>
<evidence type="ECO:0000256" key="10">
    <source>
        <dbReference type="ARBA" id="ARBA00022840"/>
    </source>
</evidence>
<keyword evidence="8 17" id="KW-0436">Ligase</keyword>
<name>A0A2T3FT50_9CLOT</name>
<evidence type="ECO:0000259" key="20">
    <source>
        <dbReference type="Pfam" id="PF08245"/>
    </source>
</evidence>
<keyword evidence="9 17" id="KW-0547">Nucleotide-binding</keyword>
<dbReference type="NCBIfam" id="TIGR01087">
    <property type="entry name" value="murD"/>
    <property type="match status" value="1"/>
</dbReference>
<dbReference type="GO" id="GO:0005524">
    <property type="term" value="F:ATP binding"/>
    <property type="evidence" value="ECO:0007669"/>
    <property type="project" value="UniProtKB-UniRule"/>
</dbReference>
<feature type="domain" description="Mur ligase C-terminal" evidence="19">
    <location>
        <begin position="312"/>
        <end position="426"/>
    </location>
</feature>
<keyword evidence="10 17" id="KW-0067">ATP-binding</keyword>
<sequence>MSQKVLVAGTGISGIAAAKLLLSKGGEVVLYDGNEKLDPEELKKKFDEGATITFVLGELKKTDLLGVELAILSPGIPTDAPFVEMIRETGIPIWGEMQLAYHCAKGRMAAITGTNGKTTTTSLTGEIMKSFYDSVFVVGNIGEPFAFHALETTDETVTVAEVSSFMLETMTDFHPNVSAILNITPDHLDRHKTMECYIETKESITKNQKEGDVCVLNYEDPVLREFGETLKDIKVVYFSSLRTLKQGFYLKEDEIVYNDGEKETVIVNIHDLKLLGRHNHENVMAAVAISMNMGVPLEKIQKVIKEFKAVEHRIEFVTERFGVKYYNDSKGTNPDAAMQAIKAMPGPTLLIAGGYDKHSEFDEWIESFGGKVRYLVLIGQTRDKIAECAKRHGFNDIMYAEDLQEAVQVCASYANPGDNVLLSPACASWGQFKNFEERGRKFKEFVRNL</sequence>
<dbReference type="InterPro" id="IPR036565">
    <property type="entry name" value="Mur-like_cat_sf"/>
</dbReference>